<dbReference type="EMBL" id="CP119108">
    <property type="protein sequence ID" value="WEG08416.1"/>
    <property type="molecule type" value="Genomic_DNA"/>
</dbReference>
<dbReference type="InterPro" id="IPR036271">
    <property type="entry name" value="Tet_transcr_reg_TetR-rel_C_sf"/>
</dbReference>
<sequence length="197" mass="21442">MARPRRGHELAAETVIDAAAEVFAANGFSASTLDQVAERLGVTRQSVLGRFPSKRDLFRAVLDRDRHWADQMLIAAASIDDASPFASLIRFLGLGEEGRARIRLQHVLQGEAIAGDADTRAFILERNRVIHDQIFQRAQRADALGILAPGWTVASSATAIMALINGLQTLILLDPDAPVKDAFDRAMAGFILKGEEE</sequence>
<keyword evidence="2 4" id="KW-0238">DNA-binding</keyword>
<dbReference type="PANTHER" id="PTHR30055:SF234">
    <property type="entry name" value="HTH-TYPE TRANSCRIPTIONAL REGULATOR BETI"/>
    <property type="match status" value="1"/>
</dbReference>
<feature type="domain" description="HTH tetR-type" evidence="5">
    <location>
        <begin position="9"/>
        <end position="69"/>
    </location>
</feature>
<evidence type="ECO:0000259" key="5">
    <source>
        <dbReference type="PROSITE" id="PS50977"/>
    </source>
</evidence>
<dbReference type="SUPFAM" id="SSF48498">
    <property type="entry name" value="Tetracyclin repressor-like, C-terminal domain"/>
    <property type="match status" value="1"/>
</dbReference>
<dbReference type="PANTHER" id="PTHR30055">
    <property type="entry name" value="HTH-TYPE TRANSCRIPTIONAL REGULATOR RUTR"/>
    <property type="match status" value="1"/>
</dbReference>
<dbReference type="SUPFAM" id="SSF46689">
    <property type="entry name" value="Homeodomain-like"/>
    <property type="match status" value="1"/>
</dbReference>
<accession>A0ABY8C018</accession>
<evidence type="ECO:0000256" key="4">
    <source>
        <dbReference type="PROSITE-ProRule" id="PRU00335"/>
    </source>
</evidence>
<protein>
    <submittedName>
        <fullName evidence="6">Helix-turn-helix domain containing protein</fullName>
    </submittedName>
</protein>
<dbReference type="Proteomes" id="UP001214553">
    <property type="component" value="Chromosome"/>
</dbReference>
<keyword evidence="1" id="KW-0805">Transcription regulation</keyword>
<dbReference type="Gene3D" id="1.10.357.10">
    <property type="entry name" value="Tetracycline Repressor, domain 2"/>
    <property type="match status" value="1"/>
</dbReference>
<evidence type="ECO:0000313" key="7">
    <source>
        <dbReference type="Proteomes" id="UP001214553"/>
    </source>
</evidence>
<gene>
    <name evidence="6" type="ORF">PU630_14390</name>
</gene>
<dbReference type="InterPro" id="IPR001647">
    <property type="entry name" value="HTH_TetR"/>
</dbReference>
<name>A0ABY8C018_9MICO</name>
<dbReference type="InterPro" id="IPR009057">
    <property type="entry name" value="Homeodomain-like_sf"/>
</dbReference>
<feature type="DNA-binding region" description="H-T-H motif" evidence="4">
    <location>
        <begin position="32"/>
        <end position="51"/>
    </location>
</feature>
<organism evidence="6 7">
    <name type="scientific">Microbacterium horticulturae</name>
    <dbReference type="NCBI Taxonomy" id="3028316"/>
    <lineage>
        <taxon>Bacteria</taxon>
        <taxon>Bacillati</taxon>
        <taxon>Actinomycetota</taxon>
        <taxon>Actinomycetes</taxon>
        <taxon>Micrococcales</taxon>
        <taxon>Microbacteriaceae</taxon>
        <taxon>Microbacterium</taxon>
    </lineage>
</organism>
<dbReference type="InterPro" id="IPR050109">
    <property type="entry name" value="HTH-type_TetR-like_transc_reg"/>
</dbReference>
<keyword evidence="3" id="KW-0804">Transcription</keyword>
<dbReference type="PRINTS" id="PR00455">
    <property type="entry name" value="HTHTETR"/>
</dbReference>
<keyword evidence="7" id="KW-1185">Reference proteome</keyword>
<dbReference type="Pfam" id="PF00440">
    <property type="entry name" value="TetR_N"/>
    <property type="match status" value="1"/>
</dbReference>
<dbReference type="RefSeq" id="WP_275277744.1">
    <property type="nucleotide sequence ID" value="NZ_CP119108.1"/>
</dbReference>
<evidence type="ECO:0000256" key="3">
    <source>
        <dbReference type="ARBA" id="ARBA00023163"/>
    </source>
</evidence>
<proteinExistence type="predicted"/>
<evidence type="ECO:0000256" key="1">
    <source>
        <dbReference type="ARBA" id="ARBA00023015"/>
    </source>
</evidence>
<reference evidence="6 7" key="1">
    <citation type="submission" date="2023-03" db="EMBL/GenBank/DDBJ databases">
        <title>Genome sequence of Microbacterium sp. KACC 23027.</title>
        <authorList>
            <person name="Kim S."/>
            <person name="Heo J."/>
            <person name="Kwon S.-W."/>
        </authorList>
    </citation>
    <scope>NUCLEOTIDE SEQUENCE [LARGE SCALE GENOMIC DNA]</scope>
    <source>
        <strain evidence="6 7">KACC 23027</strain>
    </source>
</reference>
<evidence type="ECO:0000256" key="2">
    <source>
        <dbReference type="ARBA" id="ARBA00023125"/>
    </source>
</evidence>
<evidence type="ECO:0000313" key="6">
    <source>
        <dbReference type="EMBL" id="WEG08416.1"/>
    </source>
</evidence>
<dbReference type="PROSITE" id="PS50977">
    <property type="entry name" value="HTH_TETR_2"/>
    <property type="match status" value="1"/>
</dbReference>